<proteinExistence type="predicted"/>
<evidence type="ECO:0000256" key="2">
    <source>
        <dbReference type="ARBA" id="ARBA00023125"/>
    </source>
</evidence>
<dbReference type="GO" id="GO:0003700">
    <property type="term" value="F:DNA-binding transcription factor activity"/>
    <property type="evidence" value="ECO:0007669"/>
    <property type="project" value="TreeGrafter"/>
</dbReference>
<evidence type="ECO:0000256" key="3">
    <source>
        <dbReference type="ARBA" id="ARBA00023163"/>
    </source>
</evidence>
<gene>
    <name evidence="7" type="ORF">MNBD_ALPHA07-287</name>
</gene>
<sequence length="272" mass="29963">MEKAKRKRGRPKSASLKPAETKIQSLDRAIDILEHIARGGGMTLSEIAEKSGQSAATIYRILATCSARHLVEIDAITQEWHIGPESFRIGSAFLQRTGIVERARPMMRALMLETGETANLGVESNRQVLFLSQVETHENIRAFFPPGTQSPMHASGIGKALLANADDKTIEAYLKSGEIETFTENTISNRKELRTELARIKSQGYAFDNEEKSMGMRCVAAPIFNAYGEAIAGISISGPTARLTLERIDMICRHVMEQAQTLSVGLGYRRPS</sequence>
<dbReference type="Gene3D" id="1.10.10.10">
    <property type="entry name" value="Winged helix-like DNA-binding domain superfamily/Winged helix DNA-binding domain"/>
    <property type="match status" value="1"/>
</dbReference>
<evidence type="ECO:0000313" key="7">
    <source>
        <dbReference type="EMBL" id="VAW02630.1"/>
    </source>
</evidence>
<dbReference type="GO" id="GO:0003677">
    <property type="term" value="F:DNA binding"/>
    <property type="evidence" value="ECO:0007669"/>
    <property type="project" value="UniProtKB-KW"/>
</dbReference>
<organism evidence="7">
    <name type="scientific">hydrothermal vent metagenome</name>
    <dbReference type="NCBI Taxonomy" id="652676"/>
    <lineage>
        <taxon>unclassified sequences</taxon>
        <taxon>metagenomes</taxon>
        <taxon>ecological metagenomes</taxon>
    </lineage>
</organism>
<keyword evidence="1" id="KW-0805">Transcription regulation</keyword>
<dbReference type="InterPro" id="IPR036390">
    <property type="entry name" value="WH_DNA-bd_sf"/>
</dbReference>
<dbReference type="SUPFAM" id="SSF46785">
    <property type="entry name" value="Winged helix' DNA-binding domain"/>
    <property type="match status" value="1"/>
</dbReference>
<feature type="compositionally biased region" description="Basic residues" evidence="4">
    <location>
        <begin position="1"/>
        <end position="11"/>
    </location>
</feature>
<dbReference type="PANTHER" id="PTHR30136:SF24">
    <property type="entry name" value="HTH-TYPE TRANSCRIPTIONAL REPRESSOR ALLR"/>
    <property type="match status" value="1"/>
</dbReference>
<feature type="region of interest" description="Disordered" evidence="4">
    <location>
        <begin position="1"/>
        <end position="20"/>
    </location>
</feature>
<keyword evidence="2" id="KW-0238">DNA-binding</keyword>
<accession>A0A3B0SE84</accession>
<feature type="domain" description="HTH iclR-type" evidence="5">
    <location>
        <begin position="23"/>
        <end position="84"/>
    </location>
</feature>
<dbReference type="GO" id="GO:0045892">
    <property type="term" value="P:negative regulation of DNA-templated transcription"/>
    <property type="evidence" value="ECO:0007669"/>
    <property type="project" value="TreeGrafter"/>
</dbReference>
<dbReference type="InterPro" id="IPR029016">
    <property type="entry name" value="GAF-like_dom_sf"/>
</dbReference>
<keyword evidence="3" id="KW-0804">Transcription</keyword>
<dbReference type="InterPro" id="IPR050707">
    <property type="entry name" value="HTH_MetabolicPath_Reg"/>
</dbReference>
<dbReference type="AlphaFoldDB" id="A0A3B0SE84"/>
<evidence type="ECO:0000256" key="4">
    <source>
        <dbReference type="SAM" id="MobiDB-lite"/>
    </source>
</evidence>
<evidence type="ECO:0000259" key="6">
    <source>
        <dbReference type="PROSITE" id="PS51078"/>
    </source>
</evidence>
<dbReference type="Pfam" id="PF09339">
    <property type="entry name" value="HTH_IclR"/>
    <property type="match status" value="1"/>
</dbReference>
<dbReference type="NCBIfam" id="NF045644">
    <property type="entry name" value="TransRegBhcR"/>
    <property type="match status" value="1"/>
</dbReference>
<dbReference type="PROSITE" id="PS51078">
    <property type="entry name" value="ICLR_ED"/>
    <property type="match status" value="1"/>
</dbReference>
<dbReference type="PANTHER" id="PTHR30136">
    <property type="entry name" value="HELIX-TURN-HELIX TRANSCRIPTIONAL REGULATOR, ICLR FAMILY"/>
    <property type="match status" value="1"/>
</dbReference>
<dbReference type="PROSITE" id="PS51077">
    <property type="entry name" value="HTH_ICLR"/>
    <property type="match status" value="1"/>
</dbReference>
<evidence type="ECO:0000256" key="1">
    <source>
        <dbReference type="ARBA" id="ARBA00023015"/>
    </source>
</evidence>
<dbReference type="SMART" id="SM00346">
    <property type="entry name" value="HTH_ICLR"/>
    <property type="match status" value="1"/>
</dbReference>
<dbReference type="InterPro" id="IPR014757">
    <property type="entry name" value="Tscrpt_reg_IclR_C"/>
</dbReference>
<dbReference type="SUPFAM" id="SSF55781">
    <property type="entry name" value="GAF domain-like"/>
    <property type="match status" value="1"/>
</dbReference>
<dbReference type="InterPro" id="IPR054844">
    <property type="entry name" value="TransRegBhcR"/>
</dbReference>
<dbReference type="EMBL" id="UOEG01000245">
    <property type="protein sequence ID" value="VAW02630.1"/>
    <property type="molecule type" value="Genomic_DNA"/>
</dbReference>
<feature type="domain" description="IclR-ED" evidence="6">
    <location>
        <begin position="85"/>
        <end position="268"/>
    </location>
</feature>
<protein>
    <submittedName>
        <fullName evidence="7">Transcriptional regulator, IclR family</fullName>
    </submittedName>
</protein>
<name>A0A3B0SE84_9ZZZZ</name>
<dbReference type="InterPro" id="IPR036388">
    <property type="entry name" value="WH-like_DNA-bd_sf"/>
</dbReference>
<dbReference type="InterPro" id="IPR005471">
    <property type="entry name" value="Tscrpt_reg_IclR_N"/>
</dbReference>
<dbReference type="Gene3D" id="3.30.450.40">
    <property type="match status" value="1"/>
</dbReference>
<reference evidence="7" key="1">
    <citation type="submission" date="2018-06" db="EMBL/GenBank/DDBJ databases">
        <authorList>
            <person name="Zhirakovskaya E."/>
        </authorList>
    </citation>
    <scope>NUCLEOTIDE SEQUENCE</scope>
</reference>
<evidence type="ECO:0000259" key="5">
    <source>
        <dbReference type="PROSITE" id="PS51077"/>
    </source>
</evidence>
<dbReference type="Pfam" id="PF01614">
    <property type="entry name" value="IclR_C"/>
    <property type="match status" value="1"/>
</dbReference>